<dbReference type="Proteomes" id="UP000032300">
    <property type="component" value="Chromosome"/>
</dbReference>
<feature type="modified residue" description="4-aspartylphosphate" evidence="2">
    <location>
        <position position="54"/>
    </location>
</feature>
<dbReference type="GO" id="GO:0006355">
    <property type="term" value="P:regulation of DNA-templated transcription"/>
    <property type="evidence" value="ECO:0007669"/>
    <property type="project" value="TreeGrafter"/>
</dbReference>
<dbReference type="GO" id="GO:0000976">
    <property type="term" value="F:transcription cis-regulatory region binding"/>
    <property type="evidence" value="ECO:0007669"/>
    <property type="project" value="TreeGrafter"/>
</dbReference>
<keyword evidence="6" id="KW-1185">Reference proteome</keyword>
<keyword evidence="2" id="KW-0597">Phosphoprotein</keyword>
<dbReference type="OrthoDB" id="9786101at2"/>
<reference evidence="5 6" key="1">
    <citation type="journal article" date="2015" name="Int. J. Syst. Evol. Microbiol.">
        <title>Sphingomonas hengshuiensis sp. nov., isolated from lake wetland.</title>
        <authorList>
            <person name="Wei S."/>
            <person name="Wang T."/>
            <person name="Liu H."/>
            <person name="Zhang C."/>
            <person name="Guo J."/>
            <person name="Wang Q."/>
            <person name="Liang K."/>
            <person name="Zhang Z."/>
        </authorList>
    </citation>
    <scope>NUCLEOTIDE SEQUENCE [LARGE SCALE GENOMIC DNA]</scope>
    <source>
        <strain evidence="5 6">WHSC-8</strain>
    </source>
</reference>
<proteinExistence type="predicted"/>
<evidence type="ECO:0000313" key="6">
    <source>
        <dbReference type="Proteomes" id="UP000032300"/>
    </source>
</evidence>
<keyword evidence="1" id="KW-0238">DNA-binding</keyword>
<evidence type="ECO:0000256" key="2">
    <source>
        <dbReference type="PROSITE-ProRule" id="PRU00169"/>
    </source>
</evidence>
<evidence type="ECO:0000313" key="5">
    <source>
        <dbReference type="EMBL" id="AJP71213.1"/>
    </source>
</evidence>
<gene>
    <name evidence="5" type="ORF">TS85_04445</name>
</gene>
<dbReference type="PROSITE" id="PS50930">
    <property type="entry name" value="HTH_LYTTR"/>
    <property type="match status" value="1"/>
</dbReference>
<dbReference type="PANTHER" id="PTHR48111">
    <property type="entry name" value="REGULATOR OF RPOS"/>
    <property type="match status" value="1"/>
</dbReference>
<organism evidence="5 6">
    <name type="scientific">Sphingomonas hengshuiensis</name>
    <dbReference type="NCBI Taxonomy" id="1609977"/>
    <lineage>
        <taxon>Bacteria</taxon>
        <taxon>Pseudomonadati</taxon>
        <taxon>Pseudomonadota</taxon>
        <taxon>Alphaproteobacteria</taxon>
        <taxon>Sphingomonadales</taxon>
        <taxon>Sphingomonadaceae</taxon>
        <taxon>Sphingomonas</taxon>
    </lineage>
</organism>
<protein>
    <submittedName>
        <fullName evidence="5">LytTR family transcriptional regulator</fullName>
    </submittedName>
</protein>
<dbReference type="RefSeq" id="WP_044330651.1">
    <property type="nucleotide sequence ID" value="NZ_CP010836.1"/>
</dbReference>
<dbReference type="AlphaFoldDB" id="A0A7U4J6M2"/>
<dbReference type="InterPro" id="IPR007492">
    <property type="entry name" value="LytTR_DNA-bd_dom"/>
</dbReference>
<dbReference type="InterPro" id="IPR001789">
    <property type="entry name" value="Sig_transdc_resp-reg_receiver"/>
</dbReference>
<feature type="domain" description="Response regulatory" evidence="3">
    <location>
        <begin position="3"/>
        <end position="116"/>
    </location>
</feature>
<dbReference type="InterPro" id="IPR011006">
    <property type="entry name" value="CheY-like_superfamily"/>
</dbReference>
<sequence>MIRTLIVDDEPLARRAVRQSLAGFGDFELVGEAGHGAEAVAAIGTLRPDLLFLDVQMPAMDGFGVIDAIGVDAMPLVVFVTAFDAYAVRAFEAEALDYLLKPFDDQRFARVIERVRRQIGTGDQHRRLLGAQPRLVVRGNGTARLIRLDEIDWIGAAGDYAEVHSRGRAMLLDESLASLGARLPGTEFARIHRSVIVRLDRLAEIVPGTHGDGMVRLTCGAELRFSRRYRKPIGLFLAR</sequence>
<dbReference type="EMBL" id="CP010836">
    <property type="protein sequence ID" value="AJP71213.1"/>
    <property type="molecule type" value="Genomic_DNA"/>
</dbReference>
<dbReference type="Pfam" id="PF00072">
    <property type="entry name" value="Response_reg"/>
    <property type="match status" value="1"/>
</dbReference>
<dbReference type="Gene3D" id="2.40.50.1020">
    <property type="entry name" value="LytTr DNA-binding domain"/>
    <property type="match status" value="1"/>
</dbReference>
<dbReference type="GO" id="GO:0005829">
    <property type="term" value="C:cytosol"/>
    <property type="evidence" value="ECO:0007669"/>
    <property type="project" value="TreeGrafter"/>
</dbReference>
<dbReference type="InterPro" id="IPR039420">
    <property type="entry name" value="WalR-like"/>
</dbReference>
<name>A0A7U4J6M2_9SPHN</name>
<reference evidence="5 6" key="2">
    <citation type="submission" date="2015-02" db="EMBL/GenBank/DDBJ databases">
        <title>The complete genome of Sphingomonas hengshuiensis sp. WHSC-8 isolated from soil of Hengshui Lake.</title>
        <authorList>
            <person name="Wei S."/>
            <person name="Guo J."/>
            <person name="Su C."/>
            <person name="Wu R."/>
            <person name="Zhang Z."/>
            <person name="Liang K."/>
            <person name="Li H."/>
            <person name="Wang T."/>
            <person name="Liu H."/>
            <person name="Zhang C."/>
            <person name="Li Z."/>
            <person name="Wang Q."/>
            <person name="Meng J."/>
        </authorList>
    </citation>
    <scope>NUCLEOTIDE SEQUENCE [LARGE SCALE GENOMIC DNA]</scope>
    <source>
        <strain evidence="5 6">WHSC-8</strain>
    </source>
</reference>
<evidence type="ECO:0000259" key="4">
    <source>
        <dbReference type="PROSITE" id="PS50930"/>
    </source>
</evidence>
<dbReference type="SMART" id="SM00850">
    <property type="entry name" value="LytTR"/>
    <property type="match status" value="1"/>
</dbReference>
<dbReference type="KEGG" id="sphi:TS85_04445"/>
<feature type="domain" description="HTH LytTR-type" evidence="4">
    <location>
        <begin position="135"/>
        <end position="239"/>
    </location>
</feature>
<dbReference type="GO" id="GO:0032993">
    <property type="term" value="C:protein-DNA complex"/>
    <property type="evidence" value="ECO:0007669"/>
    <property type="project" value="TreeGrafter"/>
</dbReference>
<evidence type="ECO:0000259" key="3">
    <source>
        <dbReference type="PROSITE" id="PS50110"/>
    </source>
</evidence>
<evidence type="ECO:0000256" key="1">
    <source>
        <dbReference type="ARBA" id="ARBA00023125"/>
    </source>
</evidence>
<dbReference type="SMART" id="SM00448">
    <property type="entry name" value="REC"/>
    <property type="match status" value="1"/>
</dbReference>
<dbReference type="PROSITE" id="PS50110">
    <property type="entry name" value="RESPONSE_REGULATORY"/>
    <property type="match status" value="1"/>
</dbReference>
<dbReference type="Pfam" id="PF04397">
    <property type="entry name" value="LytTR"/>
    <property type="match status" value="1"/>
</dbReference>
<dbReference type="Gene3D" id="3.40.50.2300">
    <property type="match status" value="1"/>
</dbReference>
<accession>A0A7U4J6M2</accession>
<dbReference type="GO" id="GO:0000156">
    <property type="term" value="F:phosphorelay response regulator activity"/>
    <property type="evidence" value="ECO:0007669"/>
    <property type="project" value="TreeGrafter"/>
</dbReference>
<dbReference type="SUPFAM" id="SSF52172">
    <property type="entry name" value="CheY-like"/>
    <property type="match status" value="1"/>
</dbReference>
<dbReference type="PANTHER" id="PTHR48111:SF69">
    <property type="entry name" value="RESPONSE REGULATOR RECEIVER"/>
    <property type="match status" value="1"/>
</dbReference>